<dbReference type="EMBL" id="WKRA01000002">
    <property type="protein sequence ID" value="MSD14888.1"/>
    <property type="molecule type" value="Genomic_DNA"/>
</dbReference>
<evidence type="ECO:0000256" key="1">
    <source>
        <dbReference type="SAM" id="SignalP"/>
    </source>
</evidence>
<sequence length="232" mass="26056">MMNKKALSIIGVSCLGAVLFAGSMLGGNTAEAGLNDYGKVSEYSKMLADSYQSVNDYYIETLSVDGLSDNQKKEYLNRDDVYAVGNNIVISKEEVQQYTDFYLHDGESEANAHQLAVKDAMERNALYVAAIQNGFSVTDEEIQEWLTKLRTMLENDTTGVYQAALDGFDSEEAYWAYEYEVYRVDLPIQNYVSSLQQGVNVISEHGNYNSDTEAFNEMKHQLADEQNFKIAN</sequence>
<feature type="signal peptide" evidence="1">
    <location>
        <begin position="1"/>
        <end position="32"/>
    </location>
</feature>
<gene>
    <name evidence="2" type="ORF">GKE72_02135</name>
</gene>
<dbReference type="SUPFAM" id="SSF109998">
    <property type="entry name" value="Triger factor/SurA peptide-binding domain-like"/>
    <property type="match status" value="1"/>
</dbReference>
<proteinExistence type="predicted"/>
<feature type="chain" id="PRO_5033021712" evidence="1">
    <location>
        <begin position="33"/>
        <end position="232"/>
    </location>
</feature>
<comment type="caution">
    <text evidence="2">The sequence shown here is derived from an EMBL/GenBank/DDBJ whole genome shotgun (WGS) entry which is preliminary data.</text>
</comment>
<organism evidence="2 3">
    <name type="scientific">Eubacterium ramulus</name>
    <dbReference type="NCBI Taxonomy" id="39490"/>
    <lineage>
        <taxon>Bacteria</taxon>
        <taxon>Bacillati</taxon>
        <taxon>Bacillota</taxon>
        <taxon>Clostridia</taxon>
        <taxon>Eubacteriales</taxon>
        <taxon>Eubacteriaceae</taxon>
        <taxon>Eubacterium</taxon>
    </lineage>
</organism>
<name>A0A844DZZ3_EUBRA</name>
<evidence type="ECO:0000313" key="3">
    <source>
        <dbReference type="Proteomes" id="UP000431304"/>
    </source>
</evidence>
<dbReference type="InterPro" id="IPR027304">
    <property type="entry name" value="Trigger_fact/SurA_dom_sf"/>
</dbReference>
<dbReference type="Proteomes" id="UP000431304">
    <property type="component" value="Unassembled WGS sequence"/>
</dbReference>
<dbReference type="RefSeq" id="WP_022034979.1">
    <property type="nucleotide sequence ID" value="NZ_WKRA01000002.1"/>
</dbReference>
<dbReference type="AlphaFoldDB" id="A0A844DZZ3"/>
<evidence type="ECO:0000313" key="2">
    <source>
        <dbReference type="EMBL" id="MSD14888.1"/>
    </source>
</evidence>
<accession>A0A844DZZ3</accession>
<keyword evidence="1" id="KW-0732">Signal</keyword>
<reference evidence="2 3" key="1">
    <citation type="journal article" date="2019" name="Nat. Med.">
        <title>A library of human gut bacterial isolates paired with longitudinal multiomics data enables mechanistic microbiome research.</title>
        <authorList>
            <person name="Poyet M."/>
            <person name="Groussin M."/>
            <person name="Gibbons S.M."/>
            <person name="Avila-Pacheco J."/>
            <person name="Jiang X."/>
            <person name="Kearney S.M."/>
            <person name="Perrotta A.R."/>
            <person name="Berdy B."/>
            <person name="Zhao S."/>
            <person name="Lieberman T.D."/>
            <person name="Swanson P.K."/>
            <person name="Smith M."/>
            <person name="Roesemann S."/>
            <person name="Alexander J.E."/>
            <person name="Rich S.A."/>
            <person name="Livny J."/>
            <person name="Vlamakis H."/>
            <person name="Clish C."/>
            <person name="Bullock K."/>
            <person name="Deik A."/>
            <person name="Scott J."/>
            <person name="Pierce K.A."/>
            <person name="Xavier R.J."/>
            <person name="Alm E.J."/>
        </authorList>
    </citation>
    <scope>NUCLEOTIDE SEQUENCE [LARGE SCALE GENOMIC DNA]</scope>
    <source>
        <strain evidence="2 3">BIOML-A3</strain>
    </source>
</reference>
<protein>
    <submittedName>
        <fullName evidence="2">Uncharacterized protein</fullName>
    </submittedName>
</protein>